<dbReference type="Gene3D" id="3.40.50.1980">
    <property type="entry name" value="Nitrogenase molybdenum iron protein domain"/>
    <property type="match status" value="3"/>
</dbReference>
<keyword evidence="14" id="KW-1185">Reference proteome</keyword>
<evidence type="ECO:0000256" key="7">
    <source>
        <dbReference type="ARBA" id="ARBA00023004"/>
    </source>
</evidence>
<dbReference type="Proteomes" id="UP000244880">
    <property type="component" value="Unassembled WGS sequence"/>
</dbReference>
<dbReference type="EMBL" id="OMOR01000002">
    <property type="protein sequence ID" value="SPH27385.1"/>
    <property type="molecule type" value="Genomic_DNA"/>
</dbReference>
<evidence type="ECO:0000256" key="1">
    <source>
        <dbReference type="ARBA" id="ARBA00022485"/>
    </source>
</evidence>
<gene>
    <name evidence="11 13" type="primary">bchN</name>
    <name evidence="13" type="ORF">ASD8599_03851</name>
</gene>
<keyword evidence="10 11" id="KW-0077">Bacteriochlorophyll biosynthesis</keyword>
<evidence type="ECO:0000256" key="2">
    <source>
        <dbReference type="ARBA" id="ARBA00022531"/>
    </source>
</evidence>
<dbReference type="InterPro" id="IPR050293">
    <property type="entry name" value="LIPOR_BchN/ChlN"/>
</dbReference>
<evidence type="ECO:0000256" key="3">
    <source>
        <dbReference type="ARBA" id="ARBA00022723"/>
    </source>
</evidence>
<comment type="subunit">
    <text evidence="11">Protochlorophyllide reductase is composed of three subunits; BchL, BchN and BchB. Forms a heterotetramer of two BchB and two BchN subunits.</text>
</comment>
<evidence type="ECO:0000256" key="10">
    <source>
        <dbReference type="ARBA" id="ARBA00023181"/>
    </source>
</evidence>
<organism evidence="13 14">
    <name type="scientific">Ascidiaceihabitans donghaensis</name>
    <dbReference type="NCBI Taxonomy" id="1510460"/>
    <lineage>
        <taxon>Bacteria</taxon>
        <taxon>Pseudomonadati</taxon>
        <taxon>Pseudomonadota</taxon>
        <taxon>Alphaproteobacteria</taxon>
        <taxon>Rhodobacterales</taxon>
        <taxon>Paracoccaceae</taxon>
        <taxon>Ascidiaceihabitans</taxon>
    </lineage>
</organism>
<dbReference type="PANTHER" id="PTHR39429:SF3">
    <property type="entry name" value="LIGHT-INDEPENDENT PROTOCHLOROPHYLLIDE REDUCTASE SUBUNIT N"/>
    <property type="match status" value="1"/>
</dbReference>
<keyword evidence="8 11" id="KW-0411">Iron-sulfur</keyword>
<keyword evidence="2 11" id="KW-0602">Photosynthesis</keyword>
<keyword evidence="4 11" id="KW-0547">Nucleotide-binding</keyword>
<dbReference type="HAMAP" id="MF_00352">
    <property type="entry name" value="ChlN_BchN"/>
    <property type="match status" value="1"/>
</dbReference>
<dbReference type="GO" id="GO:0016636">
    <property type="term" value="F:oxidoreductase activity, acting on the CH-CH group of donors, iron-sulfur protein as acceptor"/>
    <property type="evidence" value="ECO:0007669"/>
    <property type="project" value="UniProtKB-UniRule"/>
</dbReference>
<evidence type="ECO:0000256" key="5">
    <source>
        <dbReference type="ARBA" id="ARBA00022840"/>
    </source>
</evidence>
<evidence type="ECO:0000256" key="11">
    <source>
        <dbReference type="HAMAP-Rule" id="MF_00352"/>
    </source>
</evidence>
<dbReference type="NCBIfam" id="TIGR01279">
    <property type="entry name" value="DPOR_bchN"/>
    <property type="match status" value="1"/>
</dbReference>
<dbReference type="Pfam" id="PF00148">
    <property type="entry name" value="Oxidored_nitro"/>
    <property type="match status" value="1"/>
</dbReference>
<dbReference type="UniPathway" id="UPA00671"/>
<dbReference type="SUPFAM" id="SSF53807">
    <property type="entry name" value="Helical backbone' metal receptor"/>
    <property type="match status" value="1"/>
</dbReference>
<proteinExistence type="inferred from homology"/>
<dbReference type="RefSeq" id="WP_108830328.1">
    <property type="nucleotide sequence ID" value="NZ_OMOR01000002.1"/>
</dbReference>
<dbReference type="PANTHER" id="PTHR39429">
    <property type="entry name" value="LIGHT-INDEPENDENT PROTOCHLOROPHYLLIDE REDUCTASE SUBUNIT N"/>
    <property type="match status" value="1"/>
</dbReference>
<evidence type="ECO:0000313" key="14">
    <source>
        <dbReference type="Proteomes" id="UP000244880"/>
    </source>
</evidence>
<evidence type="ECO:0000256" key="8">
    <source>
        <dbReference type="ARBA" id="ARBA00023014"/>
    </source>
</evidence>
<keyword evidence="1 11" id="KW-0004">4Fe-4S</keyword>
<protein>
    <recommendedName>
        <fullName evidence="11">Light-independent protochlorophyllide reductase subunit N</fullName>
        <shortName evidence="11">DPOR subunit N</shortName>
        <shortName evidence="11">LI-POR subunit N</shortName>
        <ecNumber evidence="11">1.3.7.7</ecNumber>
    </recommendedName>
</protein>
<evidence type="ECO:0000256" key="6">
    <source>
        <dbReference type="ARBA" id="ARBA00023002"/>
    </source>
</evidence>
<sequence length="446" mass="48052">MNDLSPPSLSRGCRDEPILKQRGQHEVFCGLTGIIWLHRKMQDAFFLVIGSRTCAHLLQSAAGVMIFAEPRFGTAILEETDLAGLADAQTELDRVATELLARRPDIKQLFLVGSCPSEVIKLDLARAAERLTEKHAPSVRVLNFSGSGIETTFTQGEDACLASMVPVLAKTDARQLMLVGALPDVVEEQAVSLLNQMGIDGVKVLPAPRADEDLGVGSGTVFALTQPFLGDTHAALERRGARHLSAPFPFGEEGTTAWLRAIADEFGIDAETFDRVTAAPRARARKAIAQASEALRDKSVFFFPDSQLEIPLARFLTRECGMNAIEVAAPFIHKGIVGPDLDMLAQGPTLAEGQDVDLQLERCRDARPDLTVCGLGLANPLEAEGLATKWAIELVFTPVHFYEQAGDLAGLFSRPMRRAEMLKLDPASSREINLGGAGAGPRGLPA</sequence>
<feature type="binding site" evidence="11">
    <location>
        <position position="29"/>
    </location>
    <ligand>
        <name>[4Fe-4S] cluster</name>
        <dbReference type="ChEBI" id="CHEBI:49883"/>
        <note>ligand shared with heterodimeric partner</note>
    </ligand>
</feature>
<keyword evidence="3 11" id="KW-0479">Metal-binding</keyword>
<evidence type="ECO:0000256" key="4">
    <source>
        <dbReference type="ARBA" id="ARBA00022741"/>
    </source>
</evidence>
<dbReference type="InterPro" id="IPR000510">
    <property type="entry name" value="Nase/OxRdtase_comp1"/>
</dbReference>
<dbReference type="GO" id="GO:0036070">
    <property type="term" value="P:light-independent bacteriochlorophyll biosynthetic process"/>
    <property type="evidence" value="ECO:0007669"/>
    <property type="project" value="UniProtKB-UniRule"/>
</dbReference>
<evidence type="ECO:0000259" key="12">
    <source>
        <dbReference type="Pfam" id="PF00148"/>
    </source>
</evidence>
<dbReference type="PIRSF" id="PIRSF000162">
    <property type="entry name" value="P_chlorophyll_rd"/>
    <property type="match status" value="1"/>
</dbReference>
<dbReference type="AlphaFoldDB" id="A0A2R8BP80"/>
<accession>A0A2R8BP80</accession>
<dbReference type="OrthoDB" id="5714774at2"/>
<dbReference type="EC" id="1.3.7.7" evidence="11"/>
<dbReference type="GO" id="GO:0046872">
    <property type="term" value="F:metal ion binding"/>
    <property type="evidence" value="ECO:0007669"/>
    <property type="project" value="UniProtKB-KW"/>
</dbReference>
<comment type="pathway">
    <text evidence="11">Porphyrin-containing compound metabolism; bacteriochlorophyll biosynthesis (light-independent).</text>
</comment>
<dbReference type="GO" id="GO:0016730">
    <property type="term" value="F:oxidoreductase activity, acting on iron-sulfur proteins as donors"/>
    <property type="evidence" value="ECO:0007669"/>
    <property type="project" value="InterPro"/>
</dbReference>
<evidence type="ECO:0000313" key="13">
    <source>
        <dbReference type="EMBL" id="SPH27385.1"/>
    </source>
</evidence>
<keyword evidence="5 11" id="KW-0067">ATP-binding</keyword>
<dbReference type="GO" id="GO:0051539">
    <property type="term" value="F:4 iron, 4 sulfur cluster binding"/>
    <property type="evidence" value="ECO:0007669"/>
    <property type="project" value="UniProtKB-UniRule"/>
</dbReference>
<comment type="catalytic activity">
    <reaction evidence="11">
        <text>chlorophyllide a + oxidized 2[4Fe-4S]-[ferredoxin] + 2 ADP + 2 phosphate = protochlorophyllide a + reduced 2[4Fe-4S]-[ferredoxin] + 2 ATP + 2 H2O</text>
        <dbReference type="Rhea" id="RHEA:28202"/>
        <dbReference type="Rhea" id="RHEA-COMP:10002"/>
        <dbReference type="Rhea" id="RHEA-COMP:10004"/>
        <dbReference type="ChEBI" id="CHEBI:15377"/>
        <dbReference type="ChEBI" id="CHEBI:30616"/>
        <dbReference type="ChEBI" id="CHEBI:33722"/>
        <dbReference type="ChEBI" id="CHEBI:33723"/>
        <dbReference type="ChEBI" id="CHEBI:43474"/>
        <dbReference type="ChEBI" id="CHEBI:83348"/>
        <dbReference type="ChEBI" id="CHEBI:83350"/>
        <dbReference type="ChEBI" id="CHEBI:456216"/>
        <dbReference type="EC" id="1.3.7.7"/>
    </reaction>
</comment>
<dbReference type="NCBIfam" id="NF002768">
    <property type="entry name" value="PRK02842.1"/>
    <property type="match status" value="1"/>
</dbReference>
<keyword evidence="6 11" id="KW-0560">Oxidoreductase</keyword>
<feature type="domain" description="Nitrogenase/oxidoreductase component 1" evidence="12">
    <location>
        <begin position="29"/>
        <end position="385"/>
    </location>
</feature>
<comment type="function">
    <text evidence="11">Component of the dark-operative protochlorophyllide reductase (DPOR) that uses Mg-ATP and reduced ferredoxin to reduce ring D of protochlorophyllide (Pchlide) to form chlorophyllide a (Chlide). This reaction is light-independent. The NB-protein (BchN-BchB) is the catalytic component of the complex.</text>
</comment>
<keyword evidence="9 11" id="KW-0149">Chlorophyll biosynthesis</keyword>
<reference evidence="13 14" key="1">
    <citation type="submission" date="2018-03" db="EMBL/GenBank/DDBJ databases">
        <authorList>
            <person name="Keele B.F."/>
        </authorList>
    </citation>
    <scope>NUCLEOTIDE SEQUENCE [LARGE SCALE GENOMIC DNA]</scope>
    <source>
        <strain evidence="13 14">CECT 8599</strain>
    </source>
</reference>
<comment type="cofactor">
    <cofactor evidence="11">
        <name>[4Fe-4S] cluster</name>
        <dbReference type="ChEBI" id="CHEBI:49883"/>
    </cofactor>
    <text evidence="11">Binds 1 [4Fe-4S] cluster per heterodimer. The cluster is bound at the heterodimer interface by residues from both subunits.</text>
</comment>
<comment type="similarity">
    <text evidence="11">Belongs to the BchN/ChlN family.</text>
</comment>
<keyword evidence="7 11" id="KW-0408">Iron</keyword>
<dbReference type="GO" id="GO:0005524">
    <property type="term" value="F:ATP binding"/>
    <property type="evidence" value="ECO:0007669"/>
    <property type="project" value="UniProtKB-UniRule"/>
</dbReference>
<feature type="binding site" evidence="11">
    <location>
        <position position="115"/>
    </location>
    <ligand>
        <name>[4Fe-4S] cluster</name>
        <dbReference type="ChEBI" id="CHEBI:49883"/>
        <note>ligand shared with heterodimeric partner</note>
    </ligand>
</feature>
<name>A0A2R8BP80_9RHOB</name>
<evidence type="ECO:0000256" key="9">
    <source>
        <dbReference type="ARBA" id="ARBA00023171"/>
    </source>
</evidence>
<dbReference type="GO" id="GO:0019685">
    <property type="term" value="P:photosynthesis, dark reaction"/>
    <property type="evidence" value="ECO:0007669"/>
    <property type="project" value="InterPro"/>
</dbReference>
<dbReference type="InterPro" id="IPR005970">
    <property type="entry name" value="Protochl_reductN"/>
</dbReference>
<feature type="binding site" evidence="11">
    <location>
        <position position="54"/>
    </location>
    <ligand>
        <name>[4Fe-4S] cluster</name>
        <dbReference type="ChEBI" id="CHEBI:49883"/>
        <note>ligand shared with heterodimeric partner</note>
    </ligand>
</feature>